<proteinExistence type="predicted"/>
<keyword evidence="2" id="KW-1185">Reference proteome</keyword>
<dbReference type="Proteomes" id="UP000007013">
    <property type="component" value="Chromosome"/>
</dbReference>
<name>B1ZPD4_OPITP</name>
<sequence>MSDEALISLPGFTLPTDFPWRVRFIAAVNEHLQRLRATGHYVPARFYGYYFRGNVPMAVSGNWTVTLELQPPISQLPEVLEYVTQGIYSIVSSARDRVPDYMLIHDRRDGACWLWEFERGLRFVEATEAMLEPEDTGSDAENQKLLGP</sequence>
<dbReference type="OrthoDB" id="191874at2"/>
<dbReference type="KEGG" id="ote:Oter_0248"/>
<accession>B1ZPD4</accession>
<protein>
    <submittedName>
        <fullName evidence="1">Uncharacterized protein</fullName>
    </submittedName>
</protein>
<dbReference type="AlphaFoldDB" id="B1ZPD4"/>
<reference evidence="1 2" key="1">
    <citation type="journal article" date="2011" name="J. Bacteriol.">
        <title>Genome sequence of the verrucomicrobium Opitutus terrae PB90-1, an abundant inhabitant of rice paddy soil ecosystems.</title>
        <authorList>
            <person name="van Passel M.W."/>
            <person name="Kant R."/>
            <person name="Palva A."/>
            <person name="Copeland A."/>
            <person name="Lucas S."/>
            <person name="Lapidus A."/>
            <person name="Glavina del Rio T."/>
            <person name="Pitluck S."/>
            <person name="Goltsman E."/>
            <person name="Clum A."/>
            <person name="Sun H."/>
            <person name="Schmutz J."/>
            <person name="Larimer F.W."/>
            <person name="Land M.L."/>
            <person name="Hauser L."/>
            <person name="Kyrpides N."/>
            <person name="Mikhailova N."/>
            <person name="Richardson P.P."/>
            <person name="Janssen P.H."/>
            <person name="de Vos W.M."/>
            <person name="Smidt H."/>
        </authorList>
    </citation>
    <scope>NUCLEOTIDE SEQUENCE [LARGE SCALE GENOMIC DNA]</scope>
    <source>
        <strain evidence="2">DSM 11246 / JCM 15787 / PB90-1</strain>
    </source>
</reference>
<gene>
    <name evidence="1" type="ordered locus">Oter_0248</name>
</gene>
<dbReference type="STRING" id="452637.Oter_0248"/>
<evidence type="ECO:0000313" key="2">
    <source>
        <dbReference type="Proteomes" id="UP000007013"/>
    </source>
</evidence>
<evidence type="ECO:0000313" key="1">
    <source>
        <dbReference type="EMBL" id="ACB73539.1"/>
    </source>
</evidence>
<dbReference type="RefSeq" id="WP_012373077.1">
    <property type="nucleotide sequence ID" value="NC_010571.1"/>
</dbReference>
<organism evidence="1 2">
    <name type="scientific">Opitutus terrae (strain DSM 11246 / JCM 15787 / PB90-1)</name>
    <dbReference type="NCBI Taxonomy" id="452637"/>
    <lineage>
        <taxon>Bacteria</taxon>
        <taxon>Pseudomonadati</taxon>
        <taxon>Verrucomicrobiota</taxon>
        <taxon>Opitutia</taxon>
        <taxon>Opitutales</taxon>
        <taxon>Opitutaceae</taxon>
        <taxon>Opitutus</taxon>
    </lineage>
</organism>
<dbReference type="EMBL" id="CP001032">
    <property type="protein sequence ID" value="ACB73539.1"/>
    <property type="molecule type" value="Genomic_DNA"/>
</dbReference>
<dbReference type="HOGENOM" id="CLU_1756979_0_0_0"/>